<protein>
    <submittedName>
        <fullName evidence="1">Uncharacterized protein</fullName>
    </submittedName>
</protein>
<dbReference type="OrthoDB" id="6605210at2759"/>
<dbReference type="VEuPathDB" id="VectorBase:HLOH_051144"/>
<dbReference type="PANTHER" id="PTHR46289:SF14">
    <property type="entry name" value="DUF4371 DOMAIN-CONTAINING PROTEIN"/>
    <property type="match status" value="1"/>
</dbReference>
<evidence type="ECO:0000313" key="2">
    <source>
        <dbReference type="Proteomes" id="UP000821853"/>
    </source>
</evidence>
<keyword evidence="2" id="KW-1185">Reference proteome</keyword>
<accession>A0A9J6FCE2</accession>
<dbReference type="AlphaFoldDB" id="A0A9J6FCE2"/>
<proteinExistence type="predicted"/>
<name>A0A9J6FCE2_HAELO</name>
<dbReference type="EMBL" id="JABSTR010000001">
    <property type="protein sequence ID" value="KAH9359961.1"/>
    <property type="molecule type" value="Genomic_DNA"/>
</dbReference>
<organism evidence="1 2">
    <name type="scientific">Haemaphysalis longicornis</name>
    <name type="common">Bush tick</name>
    <dbReference type="NCBI Taxonomy" id="44386"/>
    <lineage>
        <taxon>Eukaryota</taxon>
        <taxon>Metazoa</taxon>
        <taxon>Ecdysozoa</taxon>
        <taxon>Arthropoda</taxon>
        <taxon>Chelicerata</taxon>
        <taxon>Arachnida</taxon>
        <taxon>Acari</taxon>
        <taxon>Parasitiformes</taxon>
        <taxon>Ixodida</taxon>
        <taxon>Ixodoidea</taxon>
        <taxon>Ixodidae</taxon>
        <taxon>Haemaphysalinae</taxon>
        <taxon>Haemaphysalis</taxon>
    </lineage>
</organism>
<dbReference type="Proteomes" id="UP000821853">
    <property type="component" value="Chromosome 1"/>
</dbReference>
<comment type="caution">
    <text evidence="1">The sequence shown here is derived from an EMBL/GenBank/DDBJ whole genome shotgun (WGS) entry which is preliminary data.</text>
</comment>
<sequence>MVYKLLCAKVPIFCASHALNLVICAECSVGDTRNCFGTVKETVIFFRKSAMRSEALRGMIGSMYPQSKRKRLLQSVRNSLGESTDGLLSFVDLFEAVIATLKKLKTKVNLQRSTQASNFLHALLSPSFLVRLHFTEHVQAMTMPCPLSCRQKDEDISAAIKRHRRCSGSNTKNR</sequence>
<evidence type="ECO:0000313" key="1">
    <source>
        <dbReference type="EMBL" id="KAH9359961.1"/>
    </source>
</evidence>
<reference evidence="1 2" key="1">
    <citation type="journal article" date="2020" name="Cell">
        <title>Large-Scale Comparative Analyses of Tick Genomes Elucidate Their Genetic Diversity and Vector Capacities.</title>
        <authorList>
            <consortium name="Tick Genome and Microbiome Consortium (TIGMIC)"/>
            <person name="Jia N."/>
            <person name="Wang J."/>
            <person name="Shi W."/>
            <person name="Du L."/>
            <person name="Sun Y."/>
            <person name="Zhan W."/>
            <person name="Jiang J.F."/>
            <person name="Wang Q."/>
            <person name="Zhang B."/>
            <person name="Ji P."/>
            <person name="Bell-Sakyi L."/>
            <person name="Cui X.M."/>
            <person name="Yuan T.T."/>
            <person name="Jiang B.G."/>
            <person name="Yang W.F."/>
            <person name="Lam T.T."/>
            <person name="Chang Q.C."/>
            <person name="Ding S.J."/>
            <person name="Wang X.J."/>
            <person name="Zhu J.G."/>
            <person name="Ruan X.D."/>
            <person name="Zhao L."/>
            <person name="Wei J.T."/>
            <person name="Ye R.Z."/>
            <person name="Que T.C."/>
            <person name="Du C.H."/>
            <person name="Zhou Y.H."/>
            <person name="Cheng J.X."/>
            <person name="Dai P.F."/>
            <person name="Guo W.B."/>
            <person name="Han X.H."/>
            <person name="Huang E.J."/>
            <person name="Li L.F."/>
            <person name="Wei W."/>
            <person name="Gao Y.C."/>
            <person name="Liu J.Z."/>
            <person name="Shao H.Z."/>
            <person name="Wang X."/>
            <person name="Wang C.C."/>
            <person name="Yang T.C."/>
            <person name="Huo Q.B."/>
            <person name="Li W."/>
            <person name="Chen H.Y."/>
            <person name="Chen S.E."/>
            <person name="Zhou L.G."/>
            <person name="Ni X.B."/>
            <person name="Tian J.H."/>
            <person name="Sheng Y."/>
            <person name="Liu T."/>
            <person name="Pan Y.S."/>
            <person name="Xia L.Y."/>
            <person name="Li J."/>
            <person name="Zhao F."/>
            <person name="Cao W.C."/>
        </authorList>
    </citation>
    <scope>NUCLEOTIDE SEQUENCE [LARGE SCALE GENOMIC DNA]</scope>
    <source>
        <strain evidence="1">HaeL-2018</strain>
    </source>
</reference>
<dbReference type="InterPro" id="IPR052958">
    <property type="entry name" value="IFN-induced_PKR_regulator"/>
</dbReference>
<dbReference type="PANTHER" id="PTHR46289">
    <property type="entry name" value="52 KDA REPRESSOR OF THE INHIBITOR OF THE PROTEIN KINASE-LIKE PROTEIN-RELATED"/>
    <property type="match status" value="1"/>
</dbReference>
<gene>
    <name evidence="1" type="ORF">HPB48_016962</name>
</gene>